<evidence type="ECO:0000313" key="3">
    <source>
        <dbReference type="Proteomes" id="UP001259659"/>
    </source>
</evidence>
<dbReference type="InterPro" id="IPR029044">
    <property type="entry name" value="Nucleotide-diphossugar_trans"/>
</dbReference>
<dbReference type="Proteomes" id="UP001259659">
    <property type="component" value="Unassembled WGS sequence"/>
</dbReference>
<dbReference type="InterPro" id="IPR025877">
    <property type="entry name" value="MobA-like_NTP_Trfase"/>
</dbReference>
<organism evidence="2 3">
    <name type="scientific">Haloarcula saliterrae</name>
    <dbReference type="NCBI Taxonomy" id="2950534"/>
    <lineage>
        <taxon>Archaea</taxon>
        <taxon>Methanobacteriati</taxon>
        <taxon>Methanobacteriota</taxon>
        <taxon>Stenosarchaea group</taxon>
        <taxon>Halobacteria</taxon>
        <taxon>Halobacteriales</taxon>
        <taxon>Haloarculaceae</taxon>
        <taxon>Haloarcula</taxon>
    </lineage>
</organism>
<dbReference type="Gene3D" id="3.90.550.10">
    <property type="entry name" value="Spore Coat Polysaccharide Biosynthesis Protein SpsA, Chain A"/>
    <property type="match status" value="1"/>
</dbReference>
<name>A0ABU2FFW2_9EURY</name>
<dbReference type="SUPFAM" id="SSF53448">
    <property type="entry name" value="Nucleotide-diphospho-sugar transferases"/>
    <property type="match status" value="1"/>
</dbReference>
<evidence type="ECO:0000313" key="2">
    <source>
        <dbReference type="EMBL" id="MDS0261127.1"/>
    </source>
</evidence>
<dbReference type="PANTHER" id="PTHR43777">
    <property type="entry name" value="MOLYBDENUM COFACTOR CYTIDYLYLTRANSFERASE"/>
    <property type="match status" value="1"/>
</dbReference>
<protein>
    <submittedName>
        <fullName evidence="2">Nucleotidyltransferase family protein</fullName>
    </submittedName>
</protein>
<comment type="caution">
    <text evidence="2">The sequence shown here is derived from an EMBL/GenBank/DDBJ whole genome shotgun (WGS) entry which is preliminary data.</text>
</comment>
<evidence type="ECO:0000259" key="1">
    <source>
        <dbReference type="Pfam" id="PF12804"/>
    </source>
</evidence>
<dbReference type="Pfam" id="PF12804">
    <property type="entry name" value="NTP_transf_3"/>
    <property type="match status" value="1"/>
</dbReference>
<feature type="domain" description="MobA-like NTP transferase" evidence="1">
    <location>
        <begin position="11"/>
        <end position="172"/>
    </location>
</feature>
<dbReference type="EMBL" id="JAMQON010000005">
    <property type="protein sequence ID" value="MDS0261127.1"/>
    <property type="molecule type" value="Genomic_DNA"/>
</dbReference>
<dbReference type="CDD" id="cd04182">
    <property type="entry name" value="GT_2_like_f"/>
    <property type="match status" value="1"/>
</dbReference>
<proteinExistence type="predicted"/>
<gene>
    <name evidence="2" type="ORF">NDI56_17140</name>
</gene>
<keyword evidence="3" id="KW-1185">Reference proteome</keyword>
<reference evidence="2 3" key="1">
    <citation type="submission" date="2022-06" db="EMBL/GenBank/DDBJ databases">
        <title>Haloarcula sp. a new haloarchaeum isolate from saline soil.</title>
        <authorList>
            <person name="Strakova D."/>
            <person name="Galisteo C."/>
            <person name="Sanchez-Porro C."/>
            <person name="Ventosa A."/>
        </authorList>
    </citation>
    <scope>NUCLEOTIDE SEQUENCE [LARGE SCALE GENOMIC DNA]</scope>
    <source>
        <strain evidence="2 3">S1CR25-12</strain>
    </source>
</reference>
<accession>A0ABU2FFW2</accession>
<dbReference type="RefSeq" id="WP_310920928.1">
    <property type="nucleotide sequence ID" value="NZ_JAMQON010000005.1"/>
</dbReference>
<dbReference type="PANTHER" id="PTHR43777:SF1">
    <property type="entry name" value="MOLYBDENUM COFACTOR CYTIDYLYLTRANSFERASE"/>
    <property type="match status" value="1"/>
</dbReference>
<sequence length="200" mass="21613">MPDERDRTVGGVVLAAGTSARYGAENKLLAPISGVPMVRVVAETAVESTLEEVVAVVGHQNEALSDALSATVDAVRYNGRYPDGQSESVRHGVAIARQHDWDAIVFVLGDMPFVETATLDLLEGTYQSSTASIVVPRYDGRRGNPVLFGRQHFEQLASLSGDRGGREILLNHEGTRFVDVDDSGVVEDIDTRQDRAAHIE</sequence>